<dbReference type="RefSeq" id="WP_150704016.1">
    <property type="nucleotide sequence ID" value="NZ_CABVIB010000023.1"/>
</dbReference>
<evidence type="ECO:0000256" key="1">
    <source>
        <dbReference type="SAM" id="Coils"/>
    </source>
</evidence>
<feature type="coiled-coil region" evidence="1">
    <location>
        <begin position="26"/>
        <end position="81"/>
    </location>
</feature>
<organism evidence="3 4">
    <name type="scientific">Pseudomonas fluorescens</name>
    <dbReference type="NCBI Taxonomy" id="294"/>
    <lineage>
        <taxon>Bacteria</taxon>
        <taxon>Pseudomonadati</taxon>
        <taxon>Pseudomonadota</taxon>
        <taxon>Gammaproteobacteria</taxon>
        <taxon>Pseudomonadales</taxon>
        <taxon>Pseudomonadaceae</taxon>
        <taxon>Pseudomonas</taxon>
    </lineage>
</organism>
<evidence type="ECO:0000256" key="2">
    <source>
        <dbReference type="SAM" id="MobiDB-lite"/>
    </source>
</evidence>
<gene>
    <name evidence="3" type="ORF">PS712_04135</name>
</gene>
<sequence>MDPTEIEDTDDWLGSPTPLETCRHSLLMYENEVQELTLQLRQAREKIFKLVEMHAEVAKERDTLRAQLATAKAETAAANRRATDIETKTNWELMANNKHITELSTQIRLLKGENPHADPFPHQRDNSRT</sequence>
<feature type="region of interest" description="Disordered" evidence="2">
    <location>
        <begin position="110"/>
        <end position="129"/>
    </location>
</feature>
<dbReference type="EMBL" id="CABVIB010000023">
    <property type="protein sequence ID" value="VVO19761.1"/>
    <property type="molecule type" value="Genomic_DNA"/>
</dbReference>
<evidence type="ECO:0000313" key="3">
    <source>
        <dbReference type="EMBL" id="VVO19761.1"/>
    </source>
</evidence>
<protein>
    <submittedName>
        <fullName evidence="3">Uncharacterized protein</fullName>
    </submittedName>
</protein>
<dbReference type="OrthoDB" id="6904890at2"/>
<name>A0A5E7DTC8_PSEFL</name>
<keyword evidence="1" id="KW-0175">Coiled coil</keyword>
<accession>A0A5E7DTC8</accession>
<proteinExistence type="predicted"/>
<reference evidence="3 4" key="1">
    <citation type="submission" date="2019-09" db="EMBL/GenBank/DDBJ databases">
        <authorList>
            <person name="Chandra G."/>
            <person name="Truman W A."/>
        </authorList>
    </citation>
    <scope>NUCLEOTIDE SEQUENCE [LARGE SCALE GENOMIC DNA]</scope>
    <source>
        <strain evidence="3">PS712</strain>
    </source>
</reference>
<dbReference type="AlphaFoldDB" id="A0A5E7DTC8"/>
<dbReference type="Proteomes" id="UP000326018">
    <property type="component" value="Unassembled WGS sequence"/>
</dbReference>
<evidence type="ECO:0000313" key="4">
    <source>
        <dbReference type="Proteomes" id="UP000326018"/>
    </source>
</evidence>